<evidence type="ECO:0000256" key="1">
    <source>
        <dbReference type="SAM" id="MobiDB-lite"/>
    </source>
</evidence>
<dbReference type="AlphaFoldDB" id="D2VLZ0"/>
<dbReference type="PANTHER" id="PTHR31871:SF1">
    <property type="entry name" value="HISTIDINE-TRNA LIGASE"/>
    <property type="match status" value="1"/>
</dbReference>
<sequence>MSNIPPQAINDIVNVLNPQQQHLFNAFMNNNNNVNRNMQMGMNPAVVANPMPNNMNNMANNQQLFNTFRALQQPMNQNNNNNLMNGQTPLNNANGQAMNMNMNMNVQNNNIPMQNMNNNNDPSNYLLQFLQQQLTTPNNNNNLRNPGKQVMPNNTTIVQQTNGNGMISNEQQMMGGFTNGMDANTMNINNMNMTNMANMNMSNVNAMNNMNNMTNMGNPSTPMSQMTGGTVPNTITMSAQQRSTTPLSNNSGGVLSSNTNTTTNTQSGMSANGMRRFSVEQIKLVQQLIEQCLKLYLSKEETMDFLCKKYENIERAFINLMWCKLEQQNPEFFKAYNTRLLIKEQISQFNQLVKEQASMMQQQGLLVQNNTVNQMPSTPTGGSMISVQQPMGGIGIMSGNIQSPYNSASSPVTSQNAFTMIPNQPNTIQVNNGMSTNNGAFVYPGVNGAGNFGINLQNAAVLGINNFQQTNNGMIPQNMNNNAVLNFAQQQQNMYRQQQQQPTNPQQTNFNSTNTLSPQKQQQMNVNLGLGNETDSNSNMPNMFNTNGPAGTEISQMITHLLSSPAPVSTTTPQAKQTIQNFLKSPLVKVGRDVEEKLRSLLNDEQSTTSNSMNVNNTDMNRQISNSTPVTNNSATGTSTPTILDSNTPSVTNSNSNTQNQLSETPNIDNVFEFPDSDRDVFGATEFDDDFFHHDE</sequence>
<reference evidence="2 3" key="1">
    <citation type="journal article" date="2010" name="Cell">
        <title>The genome of Naegleria gruberi illuminates early eukaryotic versatility.</title>
        <authorList>
            <person name="Fritz-Laylin L.K."/>
            <person name="Prochnik S.E."/>
            <person name="Ginger M.L."/>
            <person name="Dacks J.B."/>
            <person name="Carpenter M.L."/>
            <person name="Field M.C."/>
            <person name="Kuo A."/>
            <person name="Paredez A."/>
            <person name="Chapman J."/>
            <person name="Pham J."/>
            <person name="Shu S."/>
            <person name="Neupane R."/>
            <person name="Cipriano M."/>
            <person name="Mancuso J."/>
            <person name="Tu H."/>
            <person name="Salamov A."/>
            <person name="Lindquist E."/>
            <person name="Shapiro H."/>
            <person name="Lucas S."/>
            <person name="Grigoriev I.V."/>
            <person name="Cande W.Z."/>
            <person name="Fulton C."/>
            <person name="Rokhsar D.S."/>
            <person name="Dawson S.C."/>
        </authorList>
    </citation>
    <scope>NUCLEOTIDE SEQUENCE [LARGE SCALE GENOMIC DNA]</scope>
    <source>
        <strain evidence="2 3">NEG-M</strain>
    </source>
</reference>
<feature type="compositionally biased region" description="Low complexity" evidence="1">
    <location>
        <begin position="248"/>
        <end position="268"/>
    </location>
</feature>
<dbReference type="InParanoid" id="D2VLZ0"/>
<feature type="compositionally biased region" description="Low complexity" evidence="1">
    <location>
        <begin position="492"/>
        <end position="515"/>
    </location>
</feature>
<dbReference type="STRING" id="5762.D2VLZ0"/>
<feature type="compositionally biased region" description="Low complexity" evidence="1">
    <location>
        <begin position="646"/>
        <end position="665"/>
    </location>
</feature>
<evidence type="ECO:0000313" key="2">
    <source>
        <dbReference type="EMBL" id="EFC42226.1"/>
    </source>
</evidence>
<dbReference type="OrthoDB" id="1620396at2759"/>
<protein>
    <submittedName>
        <fullName evidence="2">Uncharacterized protein</fullName>
    </submittedName>
</protein>
<proteinExistence type="predicted"/>
<dbReference type="eggNOG" id="ENOG502QQTW">
    <property type="taxonomic scope" value="Eukaryota"/>
</dbReference>
<feature type="compositionally biased region" description="Low complexity" evidence="1">
    <location>
        <begin position="607"/>
        <end position="621"/>
    </location>
</feature>
<feature type="region of interest" description="Disordered" evidence="1">
    <location>
        <begin position="602"/>
        <end position="668"/>
    </location>
</feature>
<dbReference type="Pfam" id="PF09713">
    <property type="entry name" value="A_thal_3526"/>
    <property type="match status" value="1"/>
</dbReference>
<dbReference type="GeneID" id="8855511"/>
<dbReference type="NCBIfam" id="TIGR01589">
    <property type="entry name" value="A_thal_3526"/>
    <property type="match status" value="1"/>
</dbReference>
<dbReference type="EMBL" id="GG738881">
    <property type="protein sequence ID" value="EFC42226.1"/>
    <property type="molecule type" value="Genomic_DNA"/>
</dbReference>
<dbReference type="PANTHER" id="PTHR31871">
    <property type="entry name" value="OS02G0137100 PROTEIN"/>
    <property type="match status" value="1"/>
</dbReference>
<feature type="region of interest" description="Disordered" evidence="1">
    <location>
        <begin position="492"/>
        <end position="520"/>
    </location>
</feature>
<dbReference type="VEuPathDB" id="AmoebaDB:NAEGRDRAFT_80488"/>
<dbReference type="KEGG" id="ngr:NAEGRDRAFT_80488"/>
<accession>D2VLZ0</accession>
<dbReference type="Proteomes" id="UP000006671">
    <property type="component" value="Unassembled WGS sequence"/>
</dbReference>
<name>D2VLZ0_NAEGR</name>
<dbReference type="OMA" id="FFKAYNT"/>
<gene>
    <name evidence="2" type="ORF">NAEGRDRAFT_80488</name>
</gene>
<feature type="compositionally biased region" description="Polar residues" evidence="1">
    <location>
        <begin position="622"/>
        <end position="645"/>
    </location>
</feature>
<dbReference type="RefSeq" id="XP_002674970.1">
    <property type="nucleotide sequence ID" value="XM_002674924.1"/>
</dbReference>
<feature type="region of interest" description="Disordered" evidence="1">
    <location>
        <begin position="243"/>
        <end position="270"/>
    </location>
</feature>
<organism evidence="3">
    <name type="scientific">Naegleria gruberi</name>
    <name type="common">Amoeba</name>
    <dbReference type="NCBI Taxonomy" id="5762"/>
    <lineage>
        <taxon>Eukaryota</taxon>
        <taxon>Discoba</taxon>
        <taxon>Heterolobosea</taxon>
        <taxon>Tetramitia</taxon>
        <taxon>Eutetramitia</taxon>
        <taxon>Vahlkampfiidae</taxon>
        <taxon>Naegleria</taxon>
    </lineage>
</organism>
<keyword evidence="3" id="KW-1185">Reference proteome</keyword>
<dbReference type="InterPro" id="IPR006476">
    <property type="entry name" value="CHP01589_pln"/>
</dbReference>
<evidence type="ECO:0000313" key="3">
    <source>
        <dbReference type="Proteomes" id="UP000006671"/>
    </source>
</evidence>